<evidence type="ECO:0000256" key="8">
    <source>
        <dbReference type="ARBA" id="ARBA00023242"/>
    </source>
</evidence>
<accession>A0AAW1PUF5</accession>
<dbReference type="GO" id="GO:0005730">
    <property type="term" value="C:nucleolus"/>
    <property type="evidence" value="ECO:0007669"/>
    <property type="project" value="UniProtKB-SubCell"/>
</dbReference>
<evidence type="ECO:0000256" key="7">
    <source>
        <dbReference type="ARBA" id="ARBA00022840"/>
    </source>
</evidence>
<gene>
    <name evidence="12" type="ORF">WJX73_007594</name>
</gene>
<feature type="domain" description="Clp1 P-loop" evidence="10">
    <location>
        <begin position="159"/>
        <end position="297"/>
    </location>
</feature>
<keyword evidence="7" id="KW-0067">ATP-binding</keyword>
<evidence type="ECO:0000256" key="4">
    <source>
        <dbReference type="ARBA" id="ARBA00022679"/>
    </source>
</evidence>
<keyword evidence="8" id="KW-0539">Nucleus</keyword>
<evidence type="ECO:0000259" key="10">
    <source>
        <dbReference type="Pfam" id="PF16575"/>
    </source>
</evidence>
<evidence type="ECO:0000256" key="9">
    <source>
        <dbReference type="SAM" id="MobiDB-lite"/>
    </source>
</evidence>
<dbReference type="InterPro" id="IPR045116">
    <property type="entry name" value="Clp1/Grc3"/>
</dbReference>
<name>A0AAW1PUF5_9CHLO</name>
<sequence>MVMASGSPGHAAKKQKRVINDPTSDSIALLPGEAYAVSGIGTLMIDSGEVNLNGAHLMTGARVQICAESGPRGALHLQATQQGASIQVPYSGEACALVELQPFSPPVQEAGSDRPAQALTAVPCTDAGWPTEWQTALSQLAMSAASNTLPSPFSACICGTRGVGKSSFARLLVNHLLSHAPEVAFLDLDCGQPELTVPGLISLHTLTQPLFGRPHTHQRPPDKAVFIGDITPAADPPAFVSAAAQLYTAYLAGSTAQASRVPSLVINTPGWVKGMGLDVLSAVLRQIAPSHVVVLASGNPSKDPPGGSFWQLPQASHQSSPASMVVTLPAAASGVGEHRPSAPDSRAQAWLAFARACVSPDASATSILEGTSASFAAAAADLAAHAPYVISLDSVTCKVLHDSSLPKDQLPSILNAAVVGLVVNPGSKSSSAGSEAGDPEQPSAAQEQGNCVGIGIVRAVDAKQRMLYLLTDIRLERLQQVREVRVGRLELPHSLLHGGAVRSPYLSPWCITSSGTGAGPLHSRSIQCAQADHQSAAVQFRCSVDWFGMGLTPYPAVDLDQQV</sequence>
<comment type="caution">
    <text evidence="12">The sequence shown here is derived from an EMBL/GenBank/DDBJ whole genome shotgun (WGS) entry which is preliminary data.</text>
</comment>
<dbReference type="Proteomes" id="UP001465755">
    <property type="component" value="Unassembled WGS sequence"/>
</dbReference>
<dbReference type="InterPro" id="IPR032319">
    <property type="entry name" value="CLP1_P"/>
</dbReference>
<dbReference type="PANTHER" id="PTHR12755">
    <property type="entry name" value="CLEAVAGE/POLYADENYLATION FACTOR IA SUBUNIT CLP1P"/>
    <property type="match status" value="1"/>
</dbReference>
<keyword evidence="3" id="KW-0698">rRNA processing</keyword>
<evidence type="ECO:0000256" key="1">
    <source>
        <dbReference type="ARBA" id="ARBA00004604"/>
    </source>
</evidence>
<comment type="similarity">
    <text evidence="2">Belongs to the Clp1 family. NOL9/GRC3 subfamily.</text>
</comment>
<keyword evidence="13" id="KW-1185">Reference proteome</keyword>
<dbReference type="AlphaFoldDB" id="A0AAW1PUF5"/>
<evidence type="ECO:0000256" key="3">
    <source>
        <dbReference type="ARBA" id="ARBA00022552"/>
    </source>
</evidence>
<dbReference type="Pfam" id="PF16575">
    <property type="entry name" value="CLP1_P"/>
    <property type="match status" value="1"/>
</dbReference>
<protein>
    <submittedName>
        <fullName evidence="12">Uncharacterized protein</fullName>
    </submittedName>
</protein>
<keyword evidence="5" id="KW-0547">Nucleotide-binding</keyword>
<dbReference type="PANTHER" id="PTHR12755:SF3">
    <property type="entry name" value="POLYNUCLEOTIDE 5'-HYDROXYL-KINASE NOL9"/>
    <property type="match status" value="1"/>
</dbReference>
<feature type="region of interest" description="Disordered" evidence="9">
    <location>
        <begin position="428"/>
        <end position="447"/>
    </location>
</feature>
<proteinExistence type="inferred from homology"/>
<evidence type="ECO:0000256" key="2">
    <source>
        <dbReference type="ARBA" id="ARBA00011003"/>
    </source>
</evidence>
<dbReference type="GO" id="GO:0005524">
    <property type="term" value="F:ATP binding"/>
    <property type="evidence" value="ECO:0007669"/>
    <property type="project" value="UniProtKB-KW"/>
</dbReference>
<dbReference type="InterPro" id="IPR057570">
    <property type="entry name" value="NOL9_C"/>
</dbReference>
<organism evidence="12 13">
    <name type="scientific">Symbiochloris irregularis</name>
    <dbReference type="NCBI Taxonomy" id="706552"/>
    <lineage>
        <taxon>Eukaryota</taxon>
        <taxon>Viridiplantae</taxon>
        <taxon>Chlorophyta</taxon>
        <taxon>core chlorophytes</taxon>
        <taxon>Trebouxiophyceae</taxon>
        <taxon>Trebouxiales</taxon>
        <taxon>Trebouxiaceae</taxon>
        <taxon>Symbiochloris</taxon>
    </lineage>
</organism>
<keyword evidence="6" id="KW-0418">Kinase</keyword>
<keyword evidence="4" id="KW-0808">Transferase</keyword>
<dbReference type="GO" id="GO:0000448">
    <property type="term" value="P:cleavage in ITS2 between 5.8S rRNA and LSU-rRNA of tricistronic rRNA transcript (SSU-rRNA, 5.8S rRNA, LSU-rRNA)"/>
    <property type="evidence" value="ECO:0007669"/>
    <property type="project" value="TreeGrafter"/>
</dbReference>
<dbReference type="EMBL" id="JALJOQ010000010">
    <property type="protein sequence ID" value="KAK9812000.1"/>
    <property type="molecule type" value="Genomic_DNA"/>
</dbReference>
<evidence type="ECO:0000256" key="6">
    <source>
        <dbReference type="ARBA" id="ARBA00022777"/>
    </source>
</evidence>
<dbReference type="SUPFAM" id="SSF52540">
    <property type="entry name" value="P-loop containing nucleoside triphosphate hydrolases"/>
    <property type="match status" value="1"/>
</dbReference>
<evidence type="ECO:0000256" key="5">
    <source>
        <dbReference type="ARBA" id="ARBA00022741"/>
    </source>
</evidence>
<evidence type="ECO:0000313" key="13">
    <source>
        <dbReference type="Proteomes" id="UP001465755"/>
    </source>
</evidence>
<feature type="domain" description="NOL9 C-terminal" evidence="11">
    <location>
        <begin position="384"/>
        <end position="492"/>
    </location>
</feature>
<comment type="subcellular location">
    <subcellularLocation>
        <location evidence="1">Nucleus</location>
        <location evidence="1">Nucleolus</location>
    </subcellularLocation>
</comment>
<evidence type="ECO:0000313" key="12">
    <source>
        <dbReference type="EMBL" id="KAK9812000.1"/>
    </source>
</evidence>
<dbReference type="Pfam" id="PF25467">
    <property type="entry name" value="NOL9_C"/>
    <property type="match status" value="1"/>
</dbReference>
<dbReference type="Gene3D" id="3.40.50.300">
    <property type="entry name" value="P-loop containing nucleotide triphosphate hydrolases"/>
    <property type="match status" value="1"/>
</dbReference>
<evidence type="ECO:0000259" key="11">
    <source>
        <dbReference type="Pfam" id="PF25467"/>
    </source>
</evidence>
<dbReference type="GO" id="GO:0051731">
    <property type="term" value="F:polynucleotide 5'-hydroxyl-kinase activity"/>
    <property type="evidence" value="ECO:0007669"/>
    <property type="project" value="InterPro"/>
</dbReference>
<dbReference type="InterPro" id="IPR027417">
    <property type="entry name" value="P-loop_NTPase"/>
</dbReference>
<reference evidence="12 13" key="1">
    <citation type="journal article" date="2024" name="Nat. Commun.">
        <title>Phylogenomics reveals the evolutionary origins of lichenization in chlorophyte algae.</title>
        <authorList>
            <person name="Puginier C."/>
            <person name="Libourel C."/>
            <person name="Otte J."/>
            <person name="Skaloud P."/>
            <person name="Haon M."/>
            <person name="Grisel S."/>
            <person name="Petersen M."/>
            <person name="Berrin J.G."/>
            <person name="Delaux P.M."/>
            <person name="Dal Grande F."/>
            <person name="Keller J."/>
        </authorList>
    </citation>
    <scope>NUCLEOTIDE SEQUENCE [LARGE SCALE GENOMIC DNA]</scope>
    <source>
        <strain evidence="12 13">SAG 2036</strain>
    </source>
</reference>